<accession>A0A0F4YT39</accession>
<keyword evidence="3" id="KW-1185">Reference proteome</keyword>
<sequence>MPSDCKQARHAKRPTGLGGHHTPRYCYKVAFKQTTTTNGGSGLFFKKSVDRSIEDHGGQGSGLVKGSKDCLTASSESAIEDIQPASQSVTSIQSSRFNIDFIDRWMDAFDSDLERAVTRAASAIIRSNNPIPSSEVSRTGLHGCNLQGLGPNPDTQRCSRSEIDADLNASLVEEVVAGREDEPTQQAGRAGRTSRYLSGSLSRQFDSARTRVAGTGLSHSLPMFDCIHGQIHACTYVRSGHSILALLGCASAAARLAARGWSTSCSVHCPPPAAAGPAPGLAADNTGSTGLEDGRVRLASCGTSGQPGWPATGAAARSASPGHP</sequence>
<feature type="region of interest" description="Disordered" evidence="1">
    <location>
        <begin position="302"/>
        <end position="324"/>
    </location>
</feature>
<reference evidence="2 3" key="1">
    <citation type="submission" date="2015-04" db="EMBL/GenBank/DDBJ databases">
        <authorList>
            <person name="Heijne W.H."/>
            <person name="Fedorova N.D."/>
            <person name="Nierman W.C."/>
            <person name="Vollebregt A.W."/>
            <person name="Zhao Z."/>
            <person name="Wu L."/>
            <person name="Kumar M."/>
            <person name="Stam H."/>
            <person name="van den Berg M.A."/>
            <person name="Pel H.J."/>
        </authorList>
    </citation>
    <scope>NUCLEOTIDE SEQUENCE [LARGE SCALE GENOMIC DNA]</scope>
    <source>
        <strain evidence="2 3">CBS 393.64</strain>
    </source>
</reference>
<gene>
    <name evidence="2" type="ORF">T310_4957</name>
</gene>
<evidence type="ECO:0000313" key="2">
    <source>
        <dbReference type="EMBL" id="KKA21011.1"/>
    </source>
</evidence>
<organism evidence="2 3">
    <name type="scientific">Rasamsonia emersonii (strain ATCC 16479 / CBS 393.64 / IMI 116815)</name>
    <dbReference type="NCBI Taxonomy" id="1408163"/>
    <lineage>
        <taxon>Eukaryota</taxon>
        <taxon>Fungi</taxon>
        <taxon>Dikarya</taxon>
        <taxon>Ascomycota</taxon>
        <taxon>Pezizomycotina</taxon>
        <taxon>Eurotiomycetes</taxon>
        <taxon>Eurotiomycetidae</taxon>
        <taxon>Eurotiales</taxon>
        <taxon>Trichocomaceae</taxon>
        <taxon>Rasamsonia</taxon>
    </lineage>
</organism>
<name>A0A0F4YT39_RASE3</name>
<dbReference type="AlphaFoldDB" id="A0A0F4YT39"/>
<comment type="caution">
    <text evidence="2">The sequence shown here is derived from an EMBL/GenBank/DDBJ whole genome shotgun (WGS) entry which is preliminary data.</text>
</comment>
<dbReference type="RefSeq" id="XP_013327623.1">
    <property type="nucleotide sequence ID" value="XM_013472169.1"/>
</dbReference>
<dbReference type="EMBL" id="LASV01000210">
    <property type="protein sequence ID" value="KKA21011.1"/>
    <property type="molecule type" value="Genomic_DNA"/>
</dbReference>
<dbReference type="Proteomes" id="UP000053958">
    <property type="component" value="Unassembled WGS sequence"/>
</dbReference>
<dbReference type="GeneID" id="25317304"/>
<protein>
    <submittedName>
        <fullName evidence="2">Uncharacterized protein</fullName>
    </submittedName>
</protein>
<evidence type="ECO:0000313" key="3">
    <source>
        <dbReference type="Proteomes" id="UP000053958"/>
    </source>
</evidence>
<proteinExistence type="predicted"/>
<evidence type="ECO:0000256" key="1">
    <source>
        <dbReference type="SAM" id="MobiDB-lite"/>
    </source>
</evidence>